<feature type="transmembrane region" description="Helical" evidence="1">
    <location>
        <begin position="218"/>
        <end position="238"/>
    </location>
</feature>
<accession>A0A1X2GL52</accession>
<feature type="transmembrane region" description="Helical" evidence="1">
    <location>
        <begin position="368"/>
        <end position="386"/>
    </location>
</feature>
<evidence type="ECO:0000313" key="3">
    <source>
        <dbReference type="Proteomes" id="UP000242146"/>
    </source>
</evidence>
<gene>
    <name evidence="2" type="ORF">DM01DRAFT_309832</name>
</gene>
<dbReference type="AlphaFoldDB" id="A0A1X2GL52"/>
<sequence length="468" mass="51867">MTTLNDLVLEWTTPGDPSDSVQAFLCTAHNNSCSSVHYDGFRPLPSALRGRPSAWILPLPHSIWSYYDTLVLEAKSAAMTSPTAIMRVGVASLATSNATIPWIGTTVISTSPSSAELASVSHFPHVQYPFFAYHLIVTSDADLIVQQQVGPDVKYHFVSGNQQQTLDIHFHQQYTSRSAALDHLVLTIWLPAATEPPSWAATIAIDWYGSLGMWVLRFAPLMPMSLYVIAWICLVYHWTHTPTELSVYRGRAGGVKMLGAWLEQDAPQLGLVVVMTYLQIMQTADFEGLTLWIFALLVSGLVVGLTLGVFVTLCFLAQCLTWLTSGIWLSKPPPPEASTPTSRSSASSIFGVSILVALVSLLRYLPSSVVLCLIYFFWVGVCATSYRKYSQKMDIASYQKYIHRSALLNFLTAWLLVFEVPQVVIHARDLIAVGWQFHPSLATLVHDIPYMFGMMLLLAFGNNEDLSR</sequence>
<evidence type="ECO:0000256" key="1">
    <source>
        <dbReference type="SAM" id="Phobius"/>
    </source>
</evidence>
<keyword evidence="1" id="KW-1133">Transmembrane helix</keyword>
<keyword evidence="3" id="KW-1185">Reference proteome</keyword>
<keyword evidence="1" id="KW-0472">Membrane</keyword>
<dbReference type="STRING" id="101127.A0A1X2GL52"/>
<proteinExistence type="predicted"/>
<protein>
    <submittedName>
        <fullName evidence="2">Uncharacterized protein</fullName>
    </submittedName>
</protein>
<evidence type="ECO:0000313" key="2">
    <source>
        <dbReference type="EMBL" id="ORX56264.1"/>
    </source>
</evidence>
<feature type="transmembrane region" description="Helical" evidence="1">
    <location>
        <begin position="291"/>
        <end position="323"/>
    </location>
</feature>
<organism evidence="2 3">
    <name type="scientific">Hesseltinella vesiculosa</name>
    <dbReference type="NCBI Taxonomy" id="101127"/>
    <lineage>
        <taxon>Eukaryota</taxon>
        <taxon>Fungi</taxon>
        <taxon>Fungi incertae sedis</taxon>
        <taxon>Mucoromycota</taxon>
        <taxon>Mucoromycotina</taxon>
        <taxon>Mucoromycetes</taxon>
        <taxon>Mucorales</taxon>
        <taxon>Cunninghamellaceae</taxon>
        <taxon>Hesseltinella</taxon>
    </lineage>
</organism>
<keyword evidence="1" id="KW-0812">Transmembrane</keyword>
<comment type="caution">
    <text evidence="2">The sequence shown here is derived from an EMBL/GenBank/DDBJ whole genome shotgun (WGS) entry which is preliminary data.</text>
</comment>
<reference evidence="2 3" key="1">
    <citation type="submission" date="2016-07" db="EMBL/GenBank/DDBJ databases">
        <title>Pervasive Adenine N6-methylation of Active Genes in Fungi.</title>
        <authorList>
            <consortium name="DOE Joint Genome Institute"/>
            <person name="Mondo S.J."/>
            <person name="Dannebaum R.O."/>
            <person name="Kuo R.C."/>
            <person name="Labutti K."/>
            <person name="Haridas S."/>
            <person name="Kuo A."/>
            <person name="Salamov A."/>
            <person name="Ahrendt S.R."/>
            <person name="Lipzen A."/>
            <person name="Sullivan W."/>
            <person name="Andreopoulos W.B."/>
            <person name="Clum A."/>
            <person name="Lindquist E."/>
            <person name="Daum C."/>
            <person name="Ramamoorthy G.K."/>
            <person name="Gryganskyi A."/>
            <person name="Culley D."/>
            <person name="Magnuson J.K."/>
            <person name="James T.Y."/>
            <person name="O'Malley M.A."/>
            <person name="Stajich J.E."/>
            <person name="Spatafora J.W."/>
            <person name="Visel A."/>
            <person name="Grigoriev I.V."/>
        </authorList>
    </citation>
    <scope>NUCLEOTIDE SEQUENCE [LARGE SCALE GENOMIC DNA]</scope>
    <source>
        <strain evidence="2 3">NRRL 3301</strain>
    </source>
</reference>
<feature type="transmembrane region" description="Helical" evidence="1">
    <location>
        <begin position="437"/>
        <end position="460"/>
    </location>
</feature>
<feature type="transmembrane region" description="Helical" evidence="1">
    <location>
        <begin position="406"/>
        <end position="425"/>
    </location>
</feature>
<name>A0A1X2GL52_9FUNG</name>
<dbReference type="EMBL" id="MCGT01000010">
    <property type="protein sequence ID" value="ORX56264.1"/>
    <property type="molecule type" value="Genomic_DNA"/>
</dbReference>
<dbReference type="Proteomes" id="UP000242146">
    <property type="component" value="Unassembled WGS sequence"/>
</dbReference>